<evidence type="ECO:0000256" key="9">
    <source>
        <dbReference type="HAMAP-Rule" id="MF_00344"/>
    </source>
</evidence>
<dbReference type="SUPFAM" id="SSF52402">
    <property type="entry name" value="Adenine nucleotide alpha hydrolases-like"/>
    <property type="match status" value="1"/>
</dbReference>
<dbReference type="EMBL" id="JAFGIX010000019">
    <property type="protein sequence ID" value="MBN1572308.1"/>
    <property type="molecule type" value="Genomic_DNA"/>
</dbReference>
<dbReference type="SUPFAM" id="SSF54810">
    <property type="entry name" value="GMP synthetase C-terminal dimerisation domain"/>
    <property type="match status" value="1"/>
</dbReference>
<dbReference type="NCBIfam" id="TIGR00888">
    <property type="entry name" value="guaA_Nterm"/>
    <property type="match status" value="1"/>
</dbReference>
<dbReference type="FunFam" id="3.40.50.880:FF:000001">
    <property type="entry name" value="GMP synthase [glutamine-hydrolyzing]"/>
    <property type="match status" value="1"/>
</dbReference>
<dbReference type="PROSITE" id="PS51553">
    <property type="entry name" value="GMPS_ATP_PPASE"/>
    <property type="match status" value="1"/>
</dbReference>
<keyword evidence="6 9" id="KW-0658">Purine biosynthesis</keyword>
<dbReference type="GO" id="GO:0005524">
    <property type="term" value="F:ATP binding"/>
    <property type="evidence" value="ECO:0007669"/>
    <property type="project" value="UniProtKB-UniRule"/>
</dbReference>
<dbReference type="InterPro" id="IPR001674">
    <property type="entry name" value="GMP_synth_C"/>
</dbReference>
<dbReference type="Pfam" id="PF00117">
    <property type="entry name" value="GATase"/>
    <property type="match status" value="1"/>
</dbReference>
<evidence type="ECO:0000259" key="12">
    <source>
        <dbReference type="PROSITE" id="PS51553"/>
    </source>
</evidence>
<dbReference type="Pfam" id="PF03054">
    <property type="entry name" value="tRNA_Me_trans"/>
    <property type="match status" value="1"/>
</dbReference>
<feature type="active site" evidence="9">
    <location>
        <position position="177"/>
    </location>
</feature>
<feature type="transmembrane region" description="Helical" evidence="11">
    <location>
        <begin position="75"/>
        <end position="96"/>
    </location>
</feature>
<name>A0A9D8KDT9_9DELT</name>
<dbReference type="GO" id="GO:0005829">
    <property type="term" value="C:cytosol"/>
    <property type="evidence" value="ECO:0007669"/>
    <property type="project" value="TreeGrafter"/>
</dbReference>
<comment type="caution">
    <text evidence="13">The sequence shown here is derived from an EMBL/GenBank/DDBJ whole genome shotgun (WGS) entry which is preliminary data.</text>
</comment>
<feature type="domain" description="GMPS ATP-PPase" evidence="12">
    <location>
        <begin position="202"/>
        <end position="393"/>
    </location>
</feature>
<evidence type="ECO:0000256" key="2">
    <source>
        <dbReference type="ARBA" id="ARBA00005153"/>
    </source>
</evidence>
<dbReference type="InterPro" id="IPR022955">
    <property type="entry name" value="GMP_synthase"/>
</dbReference>
<organism evidence="13 14">
    <name type="scientific">Candidatus Zymogenus saltonus</name>
    <dbReference type="NCBI Taxonomy" id="2844893"/>
    <lineage>
        <taxon>Bacteria</taxon>
        <taxon>Deltaproteobacteria</taxon>
        <taxon>Candidatus Zymogenia</taxon>
        <taxon>Candidatus Zymogeniales</taxon>
        <taxon>Candidatus Zymogenaceae</taxon>
        <taxon>Candidatus Zymogenus</taxon>
    </lineage>
</organism>
<reference evidence="13" key="1">
    <citation type="journal article" date="2021" name="Environ. Microbiol.">
        <title>Genomic characterization of three novel Desulfobacterota classes expand the metabolic and phylogenetic diversity of the phylum.</title>
        <authorList>
            <person name="Murphy C.L."/>
            <person name="Biggerstaff J."/>
            <person name="Eichhorn A."/>
            <person name="Ewing E."/>
            <person name="Shahan R."/>
            <person name="Soriano D."/>
            <person name="Stewart S."/>
            <person name="VanMol K."/>
            <person name="Walker R."/>
            <person name="Walters P."/>
            <person name="Elshahed M.S."/>
            <person name="Youssef N.H."/>
        </authorList>
    </citation>
    <scope>NUCLEOTIDE SEQUENCE</scope>
    <source>
        <strain evidence="13">Zod_Metabat.24</strain>
    </source>
</reference>
<evidence type="ECO:0000313" key="13">
    <source>
        <dbReference type="EMBL" id="MBN1572308.1"/>
    </source>
</evidence>
<proteinExistence type="inferred from homology"/>
<dbReference type="EC" id="6.3.5.2" evidence="9"/>
<evidence type="ECO:0000313" key="14">
    <source>
        <dbReference type="Proteomes" id="UP000809273"/>
    </source>
</evidence>
<evidence type="ECO:0000256" key="4">
    <source>
        <dbReference type="ARBA" id="ARBA00022741"/>
    </source>
</evidence>
<dbReference type="Pfam" id="PF00958">
    <property type="entry name" value="GMP_synt_C"/>
    <property type="match status" value="1"/>
</dbReference>
<protein>
    <recommendedName>
        <fullName evidence="9">GMP synthase [glutamine-hydrolyzing]</fullName>
        <ecNumber evidence="9">6.3.5.2</ecNumber>
    </recommendedName>
    <alternativeName>
        <fullName evidence="9">GMP synthetase</fullName>
    </alternativeName>
    <alternativeName>
        <fullName evidence="9">Glutamine amidotransferase</fullName>
    </alternativeName>
</protein>
<dbReference type="HAMAP" id="MF_00344">
    <property type="entry name" value="GMP_synthase"/>
    <property type="match status" value="1"/>
</dbReference>
<dbReference type="NCBIfam" id="NF000848">
    <property type="entry name" value="PRK00074.1"/>
    <property type="match status" value="1"/>
</dbReference>
<keyword evidence="11" id="KW-1133">Transmembrane helix</keyword>
<evidence type="ECO:0000256" key="8">
    <source>
        <dbReference type="ARBA" id="ARBA00022962"/>
    </source>
</evidence>
<evidence type="ECO:0000256" key="1">
    <source>
        <dbReference type="ARBA" id="ARBA00002332"/>
    </source>
</evidence>
<dbReference type="InterPro" id="IPR014729">
    <property type="entry name" value="Rossmann-like_a/b/a_fold"/>
</dbReference>
<comment type="catalytic activity">
    <reaction evidence="9">
        <text>XMP + L-glutamine + ATP + H2O = GMP + L-glutamate + AMP + diphosphate + 2 H(+)</text>
        <dbReference type="Rhea" id="RHEA:11680"/>
        <dbReference type="ChEBI" id="CHEBI:15377"/>
        <dbReference type="ChEBI" id="CHEBI:15378"/>
        <dbReference type="ChEBI" id="CHEBI:29985"/>
        <dbReference type="ChEBI" id="CHEBI:30616"/>
        <dbReference type="ChEBI" id="CHEBI:33019"/>
        <dbReference type="ChEBI" id="CHEBI:57464"/>
        <dbReference type="ChEBI" id="CHEBI:58115"/>
        <dbReference type="ChEBI" id="CHEBI:58359"/>
        <dbReference type="ChEBI" id="CHEBI:456215"/>
        <dbReference type="EC" id="6.3.5.2"/>
    </reaction>
</comment>
<dbReference type="PANTHER" id="PTHR11922:SF2">
    <property type="entry name" value="GMP SYNTHASE [GLUTAMINE-HYDROLYZING]"/>
    <property type="match status" value="1"/>
</dbReference>
<evidence type="ECO:0000256" key="6">
    <source>
        <dbReference type="ARBA" id="ARBA00022755"/>
    </source>
</evidence>
<evidence type="ECO:0000256" key="10">
    <source>
        <dbReference type="PROSITE-ProRule" id="PRU00886"/>
    </source>
</evidence>
<keyword evidence="11" id="KW-0472">Membrane</keyword>
<dbReference type="PRINTS" id="PR00099">
    <property type="entry name" value="CPSGATASE"/>
</dbReference>
<dbReference type="FunFam" id="3.30.300.10:FF:000002">
    <property type="entry name" value="GMP synthase [glutamine-hydrolyzing]"/>
    <property type="match status" value="1"/>
</dbReference>
<keyword evidence="11" id="KW-0812">Transmembrane</keyword>
<dbReference type="Gene3D" id="3.30.300.10">
    <property type="match status" value="1"/>
</dbReference>
<dbReference type="CDD" id="cd01742">
    <property type="entry name" value="GATase1_GMP_Synthase"/>
    <property type="match status" value="1"/>
</dbReference>
<keyword evidence="5 9" id="KW-0332">GMP biosynthesis</keyword>
<comment type="function">
    <text evidence="1 9">Catalyzes the synthesis of GMP from XMP.</text>
</comment>
<evidence type="ECO:0000256" key="7">
    <source>
        <dbReference type="ARBA" id="ARBA00022840"/>
    </source>
</evidence>
<reference evidence="13" key="2">
    <citation type="submission" date="2021-01" db="EMBL/GenBank/DDBJ databases">
        <authorList>
            <person name="Hahn C.R."/>
            <person name="Youssef N.H."/>
            <person name="Elshahed M."/>
        </authorList>
    </citation>
    <scope>NUCLEOTIDE SEQUENCE</scope>
    <source>
        <strain evidence="13">Zod_Metabat.24</strain>
    </source>
</reference>
<keyword evidence="7 9" id="KW-0067">ATP-binding</keyword>
<dbReference type="InterPro" id="IPR029062">
    <property type="entry name" value="Class_I_gatase-like"/>
</dbReference>
<dbReference type="PRINTS" id="PR00097">
    <property type="entry name" value="ANTSNTHASEII"/>
</dbReference>
<keyword evidence="3 9" id="KW-0436">Ligase</keyword>
<dbReference type="SUPFAM" id="SSF52317">
    <property type="entry name" value="Class I glutamine amidotransferase-like"/>
    <property type="match status" value="1"/>
</dbReference>
<dbReference type="InterPro" id="IPR017926">
    <property type="entry name" value="GATASE"/>
</dbReference>
<comment type="subunit">
    <text evidence="9">Homodimer.</text>
</comment>
<dbReference type="PRINTS" id="PR00096">
    <property type="entry name" value="GATASE"/>
</dbReference>
<dbReference type="CDD" id="cd01997">
    <property type="entry name" value="GMP_synthase_C"/>
    <property type="match status" value="1"/>
</dbReference>
<dbReference type="Gene3D" id="3.40.50.620">
    <property type="entry name" value="HUPs"/>
    <property type="match status" value="1"/>
</dbReference>
<dbReference type="InterPro" id="IPR004739">
    <property type="entry name" value="GMP_synth_GATase"/>
</dbReference>
<dbReference type="FunFam" id="3.40.50.620:FF:000001">
    <property type="entry name" value="GMP synthase [glutamine-hydrolyzing]"/>
    <property type="match status" value="1"/>
</dbReference>
<evidence type="ECO:0000256" key="5">
    <source>
        <dbReference type="ARBA" id="ARBA00022749"/>
    </source>
</evidence>
<dbReference type="GO" id="GO:0003921">
    <property type="term" value="F:GMP synthase activity"/>
    <property type="evidence" value="ECO:0007669"/>
    <property type="project" value="InterPro"/>
</dbReference>
<dbReference type="Proteomes" id="UP000809273">
    <property type="component" value="Unassembled WGS sequence"/>
</dbReference>
<evidence type="ECO:0000256" key="11">
    <source>
        <dbReference type="SAM" id="Phobius"/>
    </source>
</evidence>
<gene>
    <name evidence="9 13" type="primary">guaA</name>
    <name evidence="13" type="ORF">JW984_03835</name>
</gene>
<feature type="active site" description="Nucleophile" evidence="9">
    <location>
        <position position="86"/>
    </location>
</feature>
<dbReference type="InterPro" id="IPR025777">
    <property type="entry name" value="GMPS_ATP_PPase_dom"/>
</dbReference>
<dbReference type="PANTHER" id="PTHR11922">
    <property type="entry name" value="GMP SYNTHASE-RELATED"/>
    <property type="match status" value="1"/>
</dbReference>
<keyword evidence="4 9" id="KW-0547">Nucleotide-binding</keyword>
<keyword evidence="8 9" id="KW-0315">Glutamine amidotransferase</keyword>
<dbReference type="Gene3D" id="3.40.50.880">
    <property type="match status" value="1"/>
</dbReference>
<dbReference type="AlphaFoldDB" id="A0A9D8KDT9"/>
<sequence length="518" mass="58172">MTEDIHKEKVLILDFGSQYTQLIARRVREEKIYCEIYPFNIPVDQIREMSPNAVILSGGPASVYDKGAPMITDELFRLGIPVLGICYGMQIIAYLLGGKVVSARKREYGRAVVRPVSNNGIFSGFRADEKVEVWMSHGDSLKSPPKGFTITAESENRLMAAIENEKSRIYGVQFHPEVVHTPRGEEILRNFLFDISGLHGLWDMRSFVEMEVEEIRNRVGDDRVICALSGGVDSSVVAALLFRAIGDKLTCIFVNNGVLRKGEADRVKKVFRGHFNVDLDYVDAGDFFLKRLSNVEDPEKKRKIIGNTFIEIFEAEAEKISGVKYLAQGTLYPDVIESVSFRGPSATIKSHHNVGGLPEKMNLELIEPLRELFKDEVRLLGKELGLPDEMIKRHPFPGPGLAVRILGEVTKENVAMLQEADMIMENEIKSSGWYDKIWQAFAVLLPVKSVGVMGDERTYDNVVALRAVDSLDGMTADWSRIPHEILAKISNRIINEVKGVNRVVYDISSKPPSTIEWE</sequence>
<feature type="active site" evidence="9">
    <location>
        <position position="175"/>
    </location>
</feature>
<dbReference type="PROSITE" id="PS51273">
    <property type="entry name" value="GATASE_TYPE_1"/>
    <property type="match status" value="1"/>
</dbReference>
<feature type="binding site" evidence="10">
    <location>
        <begin position="229"/>
        <end position="235"/>
    </location>
    <ligand>
        <name>ATP</name>
        <dbReference type="ChEBI" id="CHEBI:30616"/>
    </ligand>
</feature>
<comment type="pathway">
    <text evidence="2 9">Purine metabolism; GMP biosynthesis; GMP from XMP (L-Gln route): step 1/1.</text>
</comment>
<dbReference type="NCBIfam" id="TIGR00884">
    <property type="entry name" value="guaA_Cterm"/>
    <property type="match status" value="1"/>
</dbReference>
<evidence type="ECO:0000256" key="3">
    <source>
        <dbReference type="ARBA" id="ARBA00022598"/>
    </source>
</evidence>
<accession>A0A9D8KDT9</accession>